<proteinExistence type="predicted"/>
<dbReference type="Proteomes" id="UP000509510">
    <property type="component" value="Chromosome II"/>
</dbReference>
<sequence>MTGPVPSFLKGMSGITWEHESPFLEVDYEERHPLGAPSLKHLAMKQTLRDQRSLSQSHFVDIPWLIAKEIWDYLSRSGKRTLHMWKIFCACYPIEFRQVSPFCRMTVDKPSFLMRDYLNLVKSTGCDWATQLVLWTEYAFTPELVKIADVINLVSLEVNTGMTVAYQDENINEAISTVDDRILRTWTELIESSEAFRHLRILKLNAQRHLTTASFRYLSRFPSLEYCIVAMCDALTSKSAITAAEAHGWQICQDKPKGALYDFSERRVELQMKWRDQVPDGLIPPSLPKDIPVLEYIVGQMRERLAVGSFVYVFRRNRTNTSETNKRKPEDRLPPKGGRKMKKPAMKGRGKDLSGLLGEFM</sequence>
<name>A0A7H8QQQ6_TALRU</name>
<dbReference type="AlphaFoldDB" id="A0A7H8QQQ6"/>
<keyword evidence="3" id="KW-1185">Reference proteome</keyword>
<reference evidence="3" key="1">
    <citation type="submission" date="2020-06" db="EMBL/GenBank/DDBJ databases">
        <title>A chromosome-scale genome assembly of Talaromyces rugulosus W13939.</title>
        <authorList>
            <person name="Wang B."/>
            <person name="Guo L."/>
            <person name="Ye K."/>
            <person name="Wang L."/>
        </authorList>
    </citation>
    <scope>NUCLEOTIDE SEQUENCE [LARGE SCALE GENOMIC DNA]</scope>
    <source>
        <strain evidence="3">W13939</strain>
    </source>
</reference>
<dbReference type="GeneID" id="55990828"/>
<gene>
    <name evidence="2" type="ORF">TRUGW13939_03323</name>
</gene>
<evidence type="ECO:0000313" key="2">
    <source>
        <dbReference type="EMBL" id="QKX56222.1"/>
    </source>
</evidence>
<dbReference type="KEGG" id="trg:TRUGW13939_03323"/>
<dbReference type="RefSeq" id="XP_035342400.1">
    <property type="nucleotide sequence ID" value="XM_035486507.1"/>
</dbReference>
<accession>A0A7H8QQQ6</accession>
<evidence type="ECO:0000256" key="1">
    <source>
        <dbReference type="SAM" id="MobiDB-lite"/>
    </source>
</evidence>
<dbReference type="OrthoDB" id="5273928at2759"/>
<feature type="region of interest" description="Disordered" evidence="1">
    <location>
        <begin position="321"/>
        <end position="361"/>
    </location>
</feature>
<feature type="compositionally biased region" description="Basic residues" evidence="1">
    <location>
        <begin position="337"/>
        <end position="348"/>
    </location>
</feature>
<dbReference type="EMBL" id="CP055899">
    <property type="protein sequence ID" value="QKX56222.1"/>
    <property type="molecule type" value="Genomic_DNA"/>
</dbReference>
<protein>
    <submittedName>
        <fullName evidence="2">Uncharacterized protein</fullName>
    </submittedName>
</protein>
<feature type="compositionally biased region" description="Basic and acidic residues" evidence="1">
    <location>
        <begin position="324"/>
        <end position="334"/>
    </location>
</feature>
<organism evidence="2 3">
    <name type="scientific">Talaromyces rugulosus</name>
    <name type="common">Penicillium rugulosum</name>
    <dbReference type="NCBI Taxonomy" id="121627"/>
    <lineage>
        <taxon>Eukaryota</taxon>
        <taxon>Fungi</taxon>
        <taxon>Dikarya</taxon>
        <taxon>Ascomycota</taxon>
        <taxon>Pezizomycotina</taxon>
        <taxon>Eurotiomycetes</taxon>
        <taxon>Eurotiomycetidae</taxon>
        <taxon>Eurotiales</taxon>
        <taxon>Trichocomaceae</taxon>
        <taxon>Talaromyces</taxon>
        <taxon>Talaromyces sect. Islandici</taxon>
    </lineage>
</organism>
<evidence type="ECO:0000313" key="3">
    <source>
        <dbReference type="Proteomes" id="UP000509510"/>
    </source>
</evidence>